<dbReference type="Gene3D" id="2.30.30.290">
    <property type="entry name" value="YopX-like domains"/>
    <property type="match status" value="1"/>
</dbReference>
<dbReference type="Pfam" id="PF09643">
    <property type="entry name" value="YopX"/>
    <property type="match status" value="1"/>
</dbReference>
<sequence length="154" mass="17995">MIPRFRAWLKNDKEMVDADEIHWDNGQLDFIGDGITFMRIAEKIVLMQSTGLFDKNGQEIFEGDILKFNDEWPDYCYEGYVDGSTEGINYVEVERKTTCFAFGKTRIPETSLTNLVEDEHYPFEDLITEKSFEFEIVGNVYQTPELLEANHDRD</sequence>
<feature type="domain" description="YopX protein" evidence="1">
    <location>
        <begin position="5"/>
        <end position="148"/>
    </location>
</feature>
<evidence type="ECO:0000313" key="2">
    <source>
        <dbReference type="EMBL" id="DAD87398.1"/>
    </source>
</evidence>
<accession>A0A8S5MYE5</accession>
<name>A0A8S5MYE5_9CAUD</name>
<protein>
    <submittedName>
        <fullName evidence="2">YopX protein</fullName>
    </submittedName>
</protein>
<reference evidence="2" key="1">
    <citation type="journal article" date="2021" name="Proc. Natl. Acad. Sci. U.S.A.">
        <title>A Catalog of Tens of Thousands of Viruses from Human Metagenomes Reveals Hidden Associations with Chronic Diseases.</title>
        <authorList>
            <person name="Tisza M.J."/>
            <person name="Buck C.B."/>
        </authorList>
    </citation>
    <scope>NUCLEOTIDE SEQUENCE</scope>
    <source>
        <strain evidence="2">CthrK8</strain>
    </source>
</reference>
<dbReference type="EMBL" id="BK015021">
    <property type="protein sequence ID" value="DAD87398.1"/>
    <property type="molecule type" value="Genomic_DNA"/>
</dbReference>
<evidence type="ECO:0000259" key="1">
    <source>
        <dbReference type="Pfam" id="PF09643"/>
    </source>
</evidence>
<dbReference type="NCBIfam" id="TIGR01671">
    <property type="entry name" value="phage_TIGR01671"/>
    <property type="match status" value="1"/>
</dbReference>
<dbReference type="InterPro" id="IPR023385">
    <property type="entry name" value="YopX-like_C"/>
</dbReference>
<proteinExistence type="predicted"/>
<dbReference type="InterPro" id="IPR010024">
    <property type="entry name" value="CHP16711"/>
</dbReference>
<dbReference type="InterPro" id="IPR019096">
    <property type="entry name" value="YopX_protein"/>
</dbReference>
<organism evidence="2">
    <name type="scientific">Siphoviridae sp. cthrK8</name>
    <dbReference type="NCBI Taxonomy" id="2826429"/>
    <lineage>
        <taxon>Viruses</taxon>
        <taxon>Duplodnaviria</taxon>
        <taxon>Heunggongvirae</taxon>
        <taxon>Uroviricota</taxon>
        <taxon>Caudoviricetes</taxon>
    </lineage>
</organism>
<dbReference type="SUPFAM" id="SSF159006">
    <property type="entry name" value="YopX-like"/>
    <property type="match status" value="1"/>
</dbReference>